<dbReference type="EMBL" id="QRBI01000228">
    <property type="protein sequence ID" value="RMB92397.1"/>
    <property type="molecule type" value="Genomic_DNA"/>
</dbReference>
<evidence type="ECO:0000313" key="2">
    <source>
        <dbReference type="EMBL" id="RMB92397.1"/>
    </source>
</evidence>
<organism evidence="2 3">
    <name type="scientific">Hirundo rustica rustica</name>
    <dbReference type="NCBI Taxonomy" id="333673"/>
    <lineage>
        <taxon>Eukaryota</taxon>
        <taxon>Metazoa</taxon>
        <taxon>Chordata</taxon>
        <taxon>Craniata</taxon>
        <taxon>Vertebrata</taxon>
        <taxon>Euteleostomi</taxon>
        <taxon>Archelosauria</taxon>
        <taxon>Archosauria</taxon>
        <taxon>Dinosauria</taxon>
        <taxon>Saurischia</taxon>
        <taxon>Theropoda</taxon>
        <taxon>Coelurosauria</taxon>
        <taxon>Aves</taxon>
        <taxon>Neognathae</taxon>
        <taxon>Neoaves</taxon>
        <taxon>Telluraves</taxon>
        <taxon>Australaves</taxon>
        <taxon>Passeriformes</taxon>
        <taxon>Sylvioidea</taxon>
        <taxon>Hirundinidae</taxon>
        <taxon>Hirundo</taxon>
    </lineage>
</organism>
<feature type="region of interest" description="Disordered" evidence="1">
    <location>
        <begin position="38"/>
        <end position="141"/>
    </location>
</feature>
<dbReference type="AlphaFoldDB" id="A0A3M0IUA9"/>
<comment type="caution">
    <text evidence="2">The sequence shown here is derived from an EMBL/GenBank/DDBJ whole genome shotgun (WGS) entry which is preliminary data.</text>
</comment>
<proteinExistence type="predicted"/>
<protein>
    <submittedName>
        <fullName evidence="2">Uncharacterized protein</fullName>
    </submittedName>
</protein>
<feature type="compositionally biased region" description="Basic and acidic residues" evidence="1">
    <location>
        <begin position="68"/>
        <end position="100"/>
    </location>
</feature>
<sequence>MWNPSIRSAVETERIKGFQKDFYKRLDVSTRVGLEISRSVKPPDLEDYYMQEGKDHVVCSQRKKREEKRREEKRREEKRREEREKRREEKRREREEEKRREEKKRRKRRREKREEDYREEKRREEKRERREEKRREEKRNRVGFIPWGSTKEIPEEAKSCSPEVKAVTLLQTLLMLSGIRTPAFHRNHGIS</sequence>
<reference evidence="2 3" key="1">
    <citation type="submission" date="2018-07" db="EMBL/GenBank/DDBJ databases">
        <title>A high quality draft genome assembly of the barn swallow (H. rustica rustica).</title>
        <authorList>
            <person name="Formenti G."/>
            <person name="Chiara M."/>
            <person name="Poveda L."/>
            <person name="Francoijs K.-J."/>
            <person name="Bonisoli-Alquati A."/>
            <person name="Canova L."/>
            <person name="Gianfranceschi L."/>
            <person name="Horner D.S."/>
            <person name="Saino N."/>
        </authorList>
    </citation>
    <scope>NUCLEOTIDE SEQUENCE [LARGE SCALE GENOMIC DNA]</scope>
    <source>
        <strain evidence="2">Chelidonia</strain>
        <tissue evidence="2">Blood</tissue>
    </source>
</reference>
<name>A0A3M0IUA9_HIRRU</name>
<dbReference type="Proteomes" id="UP000269221">
    <property type="component" value="Unassembled WGS sequence"/>
</dbReference>
<gene>
    <name evidence="2" type="ORF">DUI87_31198</name>
</gene>
<evidence type="ECO:0000256" key="1">
    <source>
        <dbReference type="SAM" id="MobiDB-lite"/>
    </source>
</evidence>
<feature type="compositionally biased region" description="Basic and acidic residues" evidence="1">
    <location>
        <begin position="112"/>
        <end position="140"/>
    </location>
</feature>
<accession>A0A3M0IUA9</accession>
<keyword evidence="3" id="KW-1185">Reference proteome</keyword>
<evidence type="ECO:0000313" key="3">
    <source>
        <dbReference type="Proteomes" id="UP000269221"/>
    </source>
</evidence>
<feature type="compositionally biased region" description="Basic residues" evidence="1">
    <location>
        <begin position="101"/>
        <end position="111"/>
    </location>
</feature>